<reference evidence="1 2" key="1">
    <citation type="submission" date="2024-04" db="EMBL/GenBank/DDBJ databases">
        <title>WGS of bacteria from Torrens River.</title>
        <authorList>
            <person name="Wyrsch E.R."/>
            <person name="Drigo B."/>
        </authorList>
    </citation>
    <scope>NUCLEOTIDE SEQUENCE [LARGE SCALE GENOMIC DNA]</scope>
    <source>
        <strain evidence="1 2">TWI391</strain>
    </source>
</reference>
<keyword evidence="2" id="KW-1185">Reference proteome</keyword>
<organism evidence="1 2">
    <name type="scientific">Sphingobacterium kitahiroshimense</name>
    <dbReference type="NCBI Taxonomy" id="470446"/>
    <lineage>
        <taxon>Bacteria</taxon>
        <taxon>Pseudomonadati</taxon>
        <taxon>Bacteroidota</taxon>
        <taxon>Sphingobacteriia</taxon>
        <taxon>Sphingobacteriales</taxon>
        <taxon>Sphingobacteriaceae</taxon>
        <taxon>Sphingobacterium</taxon>
    </lineage>
</organism>
<dbReference type="Proteomes" id="UP001409291">
    <property type="component" value="Unassembled WGS sequence"/>
</dbReference>
<dbReference type="RefSeq" id="WP_132845133.1">
    <property type="nucleotide sequence ID" value="NZ_JBDJLH010000001.1"/>
</dbReference>
<evidence type="ECO:0000313" key="2">
    <source>
        <dbReference type="Proteomes" id="UP001409291"/>
    </source>
</evidence>
<comment type="caution">
    <text evidence="1">The sequence shown here is derived from an EMBL/GenBank/DDBJ whole genome shotgun (WGS) entry which is preliminary data.</text>
</comment>
<protein>
    <submittedName>
        <fullName evidence="1">Uncharacterized protein</fullName>
    </submittedName>
</protein>
<evidence type="ECO:0000313" key="1">
    <source>
        <dbReference type="EMBL" id="MEN5376237.1"/>
    </source>
</evidence>
<proteinExistence type="predicted"/>
<name>A0ABV0BS91_9SPHI</name>
<sequence length="93" mass="10919">MKQNIMVSYPKKTSTPVHVHYSITQQGNFKTITCAVPSIEEIPTWLELRKFELVAMKYNGNFELLFEHRKYEKNMDTVLFMDKVFESIIAVSN</sequence>
<accession>A0ABV0BS91</accession>
<dbReference type="EMBL" id="JBDJNQ010000001">
    <property type="protein sequence ID" value="MEN5376237.1"/>
    <property type="molecule type" value="Genomic_DNA"/>
</dbReference>
<gene>
    <name evidence="1" type="ORF">ABE541_03090</name>
</gene>